<protein>
    <recommendedName>
        <fullName evidence="7">FAD-binding domain-containing protein</fullName>
    </recommendedName>
</protein>
<proteinExistence type="inferred from homology"/>
<dbReference type="OrthoDB" id="2431938at2759"/>
<feature type="domain" description="FAD-binding" evidence="7">
    <location>
        <begin position="7"/>
        <end position="333"/>
    </location>
</feature>
<evidence type="ECO:0000259" key="7">
    <source>
        <dbReference type="Pfam" id="PF01494"/>
    </source>
</evidence>
<evidence type="ECO:0000256" key="3">
    <source>
        <dbReference type="ARBA" id="ARBA00007992"/>
    </source>
</evidence>
<dbReference type="SUPFAM" id="SSF51905">
    <property type="entry name" value="FAD/NAD(P)-binding domain"/>
    <property type="match status" value="1"/>
</dbReference>
<evidence type="ECO:0000313" key="8">
    <source>
        <dbReference type="EMBL" id="TRX92619.1"/>
    </source>
</evidence>
<dbReference type="EMBL" id="VFLP01000035">
    <property type="protein sequence ID" value="TRX92619.1"/>
    <property type="molecule type" value="Genomic_DNA"/>
</dbReference>
<evidence type="ECO:0000313" key="9">
    <source>
        <dbReference type="Proteomes" id="UP000319160"/>
    </source>
</evidence>
<comment type="caution">
    <text evidence="8">The sequence shown here is derived from an EMBL/GenBank/DDBJ whole genome shotgun (WGS) entry which is preliminary data.</text>
</comment>
<reference evidence="9" key="1">
    <citation type="submission" date="2019-06" db="EMBL/GenBank/DDBJ databases">
        <title>Draft genome sequence of the griseofulvin-producing fungus Xylaria cubensis strain G536.</title>
        <authorList>
            <person name="Mead M.E."/>
            <person name="Raja H.A."/>
            <person name="Steenwyk J.L."/>
            <person name="Knowles S.L."/>
            <person name="Oberlies N.H."/>
            <person name="Rokas A."/>
        </authorList>
    </citation>
    <scope>NUCLEOTIDE SEQUENCE [LARGE SCALE GENOMIC DNA]</scope>
    <source>
        <strain evidence="9">G536</strain>
    </source>
</reference>
<dbReference type="PANTHER" id="PTHR47356">
    <property type="entry name" value="FAD-DEPENDENT MONOOXYGENASE ASQG-RELATED"/>
    <property type="match status" value="1"/>
</dbReference>
<keyword evidence="9" id="KW-1185">Reference proteome</keyword>
<dbReference type="Gene3D" id="3.50.50.60">
    <property type="entry name" value="FAD/NAD(P)-binding domain"/>
    <property type="match status" value="1"/>
</dbReference>
<evidence type="ECO:0000256" key="1">
    <source>
        <dbReference type="ARBA" id="ARBA00001974"/>
    </source>
</evidence>
<dbReference type="STRING" id="2512241.A0A553HXD7"/>
<evidence type="ECO:0000256" key="2">
    <source>
        <dbReference type="ARBA" id="ARBA00005179"/>
    </source>
</evidence>
<dbReference type="AlphaFoldDB" id="A0A553HXD7"/>
<gene>
    <name evidence="8" type="ORF">FHL15_006546</name>
</gene>
<dbReference type="Pfam" id="PF01494">
    <property type="entry name" value="FAD_binding_3"/>
    <property type="match status" value="1"/>
</dbReference>
<dbReference type="InterPro" id="IPR002938">
    <property type="entry name" value="FAD-bd"/>
</dbReference>
<dbReference type="GO" id="GO:0071949">
    <property type="term" value="F:FAD binding"/>
    <property type="evidence" value="ECO:0007669"/>
    <property type="project" value="InterPro"/>
</dbReference>
<dbReference type="PANTHER" id="PTHR47356:SF2">
    <property type="entry name" value="FAD-BINDING DOMAIN-CONTAINING PROTEIN-RELATED"/>
    <property type="match status" value="1"/>
</dbReference>
<comment type="pathway">
    <text evidence="2">Secondary metabolite biosynthesis.</text>
</comment>
<dbReference type="InterPro" id="IPR036188">
    <property type="entry name" value="FAD/NAD-bd_sf"/>
</dbReference>
<organism evidence="8 9">
    <name type="scientific">Xylaria flabelliformis</name>
    <dbReference type="NCBI Taxonomy" id="2512241"/>
    <lineage>
        <taxon>Eukaryota</taxon>
        <taxon>Fungi</taxon>
        <taxon>Dikarya</taxon>
        <taxon>Ascomycota</taxon>
        <taxon>Pezizomycotina</taxon>
        <taxon>Sordariomycetes</taxon>
        <taxon>Xylariomycetidae</taxon>
        <taxon>Xylariales</taxon>
        <taxon>Xylariaceae</taxon>
        <taxon>Xylaria</taxon>
    </lineage>
</organism>
<accession>A0A553HXD7</accession>
<dbReference type="GO" id="GO:0004497">
    <property type="term" value="F:monooxygenase activity"/>
    <property type="evidence" value="ECO:0007669"/>
    <property type="project" value="InterPro"/>
</dbReference>
<dbReference type="InterPro" id="IPR050562">
    <property type="entry name" value="FAD_mOase_fung"/>
</dbReference>
<keyword evidence="6" id="KW-0560">Oxidoreductase</keyword>
<sequence>MEKPFRAVIIGAGPTGLALGNMLAAAHIDFVILERHDRVVTESGACIMLWPHSTRVLDQLGLLDAAAAESLGLHSKVTIDPLGRQQSEYPTFQWIGENHGYPTLHLPRTRLTKLLYEGLGEHRSKIKVSSSISAIDANEDGVCVTLSDGSMETGSIVIGCDGVHSHVREYTKADGVPFEASPQVTQFECLFGTASSIPGLQRGIFWESHSPGMVTQFGTSDKIAAFSLFRTLEETATEENRSYDTDSVPRFFKEHGENFIAPGFQVRDLQKHCTWTRLARQPEGSAKLWYHGRIVLCGESAVQMSSVMGMGFNAALQSAVCLANSLYEVTRQTSPNPTVEVLTGIFGDYQQRRETETVEIKDVSANYIRAMTSSSWLTMMVIKYLLPWLWGEKSMMKKLGTESISHGRTLSFIPYQDKHGLIPWRS</sequence>
<keyword evidence="5" id="KW-0274">FAD</keyword>
<comment type="similarity">
    <text evidence="3">Belongs to the paxM FAD-dependent monooxygenase family.</text>
</comment>
<dbReference type="Proteomes" id="UP000319160">
    <property type="component" value="Unassembled WGS sequence"/>
</dbReference>
<evidence type="ECO:0000256" key="5">
    <source>
        <dbReference type="ARBA" id="ARBA00022827"/>
    </source>
</evidence>
<dbReference type="PRINTS" id="PR00420">
    <property type="entry name" value="RNGMNOXGNASE"/>
</dbReference>
<name>A0A553HXD7_9PEZI</name>
<keyword evidence="4" id="KW-0285">Flavoprotein</keyword>
<evidence type="ECO:0000256" key="6">
    <source>
        <dbReference type="ARBA" id="ARBA00023002"/>
    </source>
</evidence>
<comment type="cofactor">
    <cofactor evidence="1">
        <name>FAD</name>
        <dbReference type="ChEBI" id="CHEBI:57692"/>
    </cofactor>
</comment>
<evidence type="ECO:0000256" key="4">
    <source>
        <dbReference type="ARBA" id="ARBA00022630"/>
    </source>
</evidence>